<dbReference type="Proteomes" id="UP000050525">
    <property type="component" value="Unassembled WGS sequence"/>
</dbReference>
<feature type="transmembrane region" description="Helical" evidence="14">
    <location>
        <begin position="65"/>
        <end position="86"/>
    </location>
</feature>
<comment type="subcellular location">
    <subcellularLocation>
        <location evidence="1 14">Cell membrane</location>
        <topology evidence="1 14">Multi-pass membrane protein</topology>
    </subcellularLocation>
</comment>
<protein>
    <recommendedName>
        <fullName evidence="14">Olfactory receptor</fullName>
    </recommendedName>
</protein>
<dbReference type="PRINTS" id="PR00237">
    <property type="entry name" value="GPCRRHODOPSN"/>
</dbReference>
<evidence type="ECO:0000256" key="13">
    <source>
        <dbReference type="RuleBase" id="RU000688"/>
    </source>
</evidence>
<feature type="domain" description="G-protein coupled receptors family 1 profile" evidence="15">
    <location>
        <begin position="46"/>
        <end position="295"/>
    </location>
</feature>
<keyword evidence="3 14" id="KW-0716">Sensory transduction</keyword>
<evidence type="ECO:0000256" key="9">
    <source>
        <dbReference type="ARBA" id="ARBA00023157"/>
    </source>
</evidence>
<proteinExistence type="inferred from homology"/>
<keyword evidence="10 13" id="KW-0675">Receptor</keyword>
<feature type="transmembrane region" description="Helical" evidence="14">
    <location>
        <begin position="106"/>
        <end position="125"/>
    </location>
</feature>
<evidence type="ECO:0000256" key="6">
    <source>
        <dbReference type="ARBA" id="ARBA00022989"/>
    </source>
</evidence>
<dbReference type="EMBL" id="AKHW03001971">
    <property type="protein sequence ID" value="KYO40337.1"/>
    <property type="molecule type" value="Genomic_DNA"/>
</dbReference>
<feature type="transmembrane region" description="Helical" evidence="14">
    <location>
        <begin position="277"/>
        <end position="297"/>
    </location>
</feature>
<reference evidence="16 17" key="1">
    <citation type="journal article" date="2012" name="Genome Biol.">
        <title>Sequencing three crocodilian genomes to illuminate the evolution of archosaurs and amniotes.</title>
        <authorList>
            <person name="St John J.A."/>
            <person name="Braun E.L."/>
            <person name="Isberg S.R."/>
            <person name="Miles L.G."/>
            <person name="Chong A.Y."/>
            <person name="Gongora J."/>
            <person name="Dalzell P."/>
            <person name="Moran C."/>
            <person name="Bed'hom B."/>
            <person name="Abzhanov A."/>
            <person name="Burgess S.C."/>
            <person name="Cooksey A.M."/>
            <person name="Castoe T.A."/>
            <person name="Crawford N.G."/>
            <person name="Densmore L.D."/>
            <person name="Drew J.C."/>
            <person name="Edwards S.V."/>
            <person name="Faircloth B.C."/>
            <person name="Fujita M.K."/>
            <person name="Greenwold M.J."/>
            <person name="Hoffmann F.G."/>
            <person name="Howard J.M."/>
            <person name="Iguchi T."/>
            <person name="Janes D.E."/>
            <person name="Khan S.Y."/>
            <person name="Kohno S."/>
            <person name="de Koning A.J."/>
            <person name="Lance S.L."/>
            <person name="McCarthy F.M."/>
            <person name="McCormack J.E."/>
            <person name="Merchant M.E."/>
            <person name="Peterson D.G."/>
            <person name="Pollock D.D."/>
            <person name="Pourmand N."/>
            <person name="Raney B.J."/>
            <person name="Roessler K.A."/>
            <person name="Sanford J.R."/>
            <person name="Sawyer R.H."/>
            <person name="Schmidt C.J."/>
            <person name="Triplett E.W."/>
            <person name="Tuberville T.D."/>
            <person name="Venegas-Anaya M."/>
            <person name="Howard J.T."/>
            <person name="Jarvis E.D."/>
            <person name="Guillette L.J.Jr."/>
            <person name="Glenn T.C."/>
            <person name="Green R.E."/>
            <person name="Ray D.A."/>
        </authorList>
    </citation>
    <scope>NUCLEOTIDE SEQUENCE [LARGE SCALE GENOMIC DNA]</scope>
    <source>
        <strain evidence="16">KSC_2009_1</strain>
    </source>
</reference>
<dbReference type="GO" id="GO:0004930">
    <property type="term" value="F:G protein-coupled receptor activity"/>
    <property type="evidence" value="ECO:0007669"/>
    <property type="project" value="UniProtKB-KW"/>
</dbReference>
<feature type="transmembrane region" description="Helical" evidence="14">
    <location>
        <begin position="202"/>
        <end position="231"/>
    </location>
</feature>
<dbReference type="PANTHER" id="PTHR24242:SF359">
    <property type="entry name" value="ODORANT RECEPTOR-RELATED"/>
    <property type="match status" value="1"/>
</dbReference>
<evidence type="ECO:0000313" key="16">
    <source>
        <dbReference type="EMBL" id="KYO40337.1"/>
    </source>
</evidence>
<evidence type="ECO:0000256" key="1">
    <source>
        <dbReference type="ARBA" id="ARBA00004651"/>
    </source>
</evidence>
<keyword evidence="8 14" id="KW-0472">Membrane</keyword>
<dbReference type="Gene3D" id="1.20.1070.10">
    <property type="entry name" value="Rhodopsin 7-helix transmembrane proteins"/>
    <property type="match status" value="1"/>
</dbReference>
<evidence type="ECO:0000256" key="7">
    <source>
        <dbReference type="ARBA" id="ARBA00023040"/>
    </source>
</evidence>
<evidence type="ECO:0000256" key="11">
    <source>
        <dbReference type="ARBA" id="ARBA00023180"/>
    </source>
</evidence>
<feature type="transmembrane region" description="Helical" evidence="14">
    <location>
        <begin position="137"/>
        <end position="163"/>
    </location>
</feature>
<evidence type="ECO:0000256" key="8">
    <source>
        <dbReference type="ARBA" id="ARBA00023136"/>
    </source>
</evidence>
<evidence type="ECO:0000256" key="14">
    <source>
        <dbReference type="RuleBase" id="RU363047"/>
    </source>
</evidence>
<dbReference type="InterPro" id="IPR050939">
    <property type="entry name" value="Olfactory_GPCR1"/>
</dbReference>
<evidence type="ECO:0000256" key="12">
    <source>
        <dbReference type="ARBA" id="ARBA00023224"/>
    </source>
</evidence>
<keyword evidence="6 14" id="KW-1133">Transmembrane helix</keyword>
<dbReference type="SUPFAM" id="SSF81321">
    <property type="entry name" value="Family A G protein-coupled receptor-like"/>
    <property type="match status" value="1"/>
</dbReference>
<sequence length="318" mass="36052">MNWRQMEWSNQSIVTEFITAGFPSLQKLWLPVFLLVLLMYSVTLVGNTVIIFITRIDPSLHTPMYYFLGNFSFLEIWYTSVTVPKMLTDLLADRKVISFNGCISQLYFFLALGATECFILAAMAYDRYVAICHPLRYTAIMSSIVCINLTSWSWIISFLLPLVPVILISKLNFCGPNVVDHFFCDILPVLRLACVDTHLNEMLSFFICSSVVVASFALTMASYGSIITTILQIPSAAGQKKAFSTCASHLTVITIFYGTVLFMYGRPTRKFSFNLDKVIAVFYCLVTPLLNPIIYSLRNKEVKEALRKTLYGKQGRLK</sequence>
<organism evidence="16 17">
    <name type="scientific">Alligator mississippiensis</name>
    <name type="common">American alligator</name>
    <dbReference type="NCBI Taxonomy" id="8496"/>
    <lineage>
        <taxon>Eukaryota</taxon>
        <taxon>Metazoa</taxon>
        <taxon>Chordata</taxon>
        <taxon>Craniata</taxon>
        <taxon>Vertebrata</taxon>
        <taxon>Euteleostomi</taxon>
        <taxon>Archelosauria</taxon>
        <taxon>Archosauria</taxon>
        <taxon>Crocodylia</taxon>
        <taxon>Alligatoridae</taxon>
        <taxon>Alligatorinae</taxon>
        <taxon>Alligator</taxon>
    </lineage>
</organism>
<name>A0A151NTW9_ALLMI</name>
<keyword evidence="11" id="KW-0325">Glycoprotein</keyword>
<keyword evidence="7 13" id="KW-0297">G-protein coupled receptor</keyword>
<dbReference type="AlphaFoldDB" id="A0A151NTW9"/>
<dbReference type="Pfam" id="PF13853">
    <property type="entry name" value="7tm_4"/>
    <property type="match status" value="1"/>
</dbReference>
<dbReference type="PROSITE" id="PS00237">
    <property type="entry name" value="G_PROTEIN_RECEP_F1_1"/>
    <property type="match status" value="1"/>
</dbReference>
<dbReference type="FunFam" id="1.20.1070.10:FF:000001">
    <property type="entry name" value="Olfactory receptor"/>
    <property type="match status" value="1"/>
</dbReference>
<keyword evidence="12 13" id="KW-0807">Transducer</keyword>
<accession>A0A151NTW9</accession>
<evidence type="ECO:0000313" key="17">
    <source>
        <dbReference type="Proteomes" id="UP000050525"/>
    </source>
</evidence>
<evidence type="ECO:0000256" key="4">
    <source>
        <dbReference type="ARBA" id="ARBA00022692"/>
    </source>
</evidence>
<keyword evidence="5 14" id="KW-0552">Olfaction</keyword>
<evidence type="ECO:0000256" key="10">
    <source>
        <dbReference type="ARBA" id="ARBA00023170"/>
    </source>
</evidence>
<dbReference type="InterPro" id="IPR000725">
    <property type="entry name" value="Olfact_rcpt"/>
</dbReference>
<gene>
    <name evidence="16" type="primary">OR11H4</name>
    <name evidence="16" type="ORF">Y1Q_0012971</name>
</gene>
<dbReference type="PROSITE" id="PS50262">
    <property type="entry name" value="G_PROTEIN_RECEP_F1_2"/>
    <property type="match status" value="1"/>
</dbReference>
<evidence type="ECO:0000256" key="2">
    <source>
        <dbReference type="ARBA" id="ARBA00022475"/>
    </source>
</evidence>
<keyword evidence="17" id="KW-1185">Reference proteome</keyword>
<evidence type="ECO:0000259" key="15">
    <source>
        <dbReference type="PROSITE" id="PS50262"/>
    </source>
</evidence>
<evidence type="ECO:0000256" key="5">
    <source>
        <dbReference type="ARBA" id="ARBA00022725"/>
    </source>
</evidence>
<keyword evidence="2 14" id="KW-1003">Cell membrane</keyword>
<feature type="transmembrane region" description="Helical" evidence="14">
    <location>
        <begin position="243"/>
        <end position="265"/>
    </location>
</feature>
<dbReference type="PRINTS" id="PR00245">
    <property type="entry name" value="OLFACTORYR"/>
</dbReference>
<dbReference type="eggNOG" id="ENOG502QVH7">
    <property type="taxonomic scope" value="Eukaryota"/>
</dbReference>
<evidence type="ECO:0000256" key="3">
    <source>
        <dbReference type="ARBA" id="ARBA00022606"/>
    </source>
</evidence>
<dbReference type="PANTHER" id="PTHR24242">
    <property type="entry name" value="G-PROTEIN COUPLED RECEPTOR"/>
    <property type="match status" value="1"/>
</dbReference>
<dbReference type="GO" id="GO:0004984">
    <property type="term" value="F:olfactory receptor activity"/>
    <property type="evidence" value="ECO:0007669"/>
    <property type="project" value="InterPro"/>
</dbReference>
<feature type="transmembrane region" description="Helical" evidence="14">
    <location>
        <begin position="28"/>
        <end position="53"/>
    </location>
</feature>
<keyword evidence="9" id="KW-1015">Disulfide bond</keyword>
<comment type="caution">
    <text evidence="16">The sequence shown here is derived from an EMBL/GenBank/DDBJ whole genome shotgun (WGS) entry which is preliminary data.</text>
</comment>
<dbReference type="InterPro" id="IPR000276">
    <property type="entry name" value="GPCR_Rhodpsn"/>
</dbReference>
<comment type="similarity">
    <text evidence="13">Belongs to the G-protein coupled receptor 1 family.</text>
</comment>
<dbReference type="CDD" id="cd13954">
    <property type="entry name" value="7tmA_OR"/>
    <property type="match status" value="1"/>
</dbReference>
<dbReference type="GO" id="GO:0005886">
    <property type="term" value="C:plasma membrane"/>
    <property type="evidence" value="ECO:0007669"/>
    <property type="project" value="UniProtKB-SubCell"/>
</dbReference>
<keyword evidence="4 13" id="KW-0812">Transmembrane</keyword>
<dbReference type="InterPro" id="IPR017452">
    <property type="entry name" value="GPCR_Rhodpsn_7TM"/>
</dbReference>